<dbReference type="RefSeq" id="XP_044554381.1">
    <property type="nucleotide sequence ID" value="XM_044688539.1"/>
</dbReference>
<reference evidence="1 2" key="1">
    <citation type="journal article" date="2018" name="BMC Genomics">
        <title>The genome of Naegleria lovaniensis, the basis for a comparative approach to unravel pathogenicity factors of the human pathogenic amoeba N. fowleri.</title>
        <authorList>
            <person name="Liechti N."/>
            <person name="Schurch N."/>
            <person name="Bruggmann R."/>
            <person name="Wittwer M."/>
        </authorList>
    </citation>
    <scope>NUCLEOTIDE SEQUENCE [LARGE SCALE GENOMIC DNA]</scope>
    <source>
        <strain evidence="1 2">ATCC 30569</strain>
    </source>
</reference>
<dbReference type="SUPFAM" id="SSF52540">
    <property type="entry name" value="P-loop containing nucleoside triphosphate hydrolases"/>
    <property type="match status" value="1"/>
</dbReference>
<protein>
    <submittedName>
        <fullName evidence="1">Uncharacterized protein</fullName>
    </submittedName>
</protein>
<keyword evidence="2" id="KW-1185">Reference proteome</keyword>
<dbReference type="Proteomes" id="UP000816034">
    <property type="component" value="Unassembled WGS sequence"/>
</dbReference>
<accession>A0AA88H3P1</accession>
<evidence type="ECO:0000313" key="1">
    <source>
        <dbReference type="EMBL" id="KAG2392487.1"/>
    </source>
</evidence>
<name>A0AA88H3P1_NAELO</name>
<sequence length="165" mass="18997">MKRNHMITNSEHSNVQQQHQQIPISPSGCLFVALIGAVDTGKTSLLNCISESKNNYYNNYSSSIPYWSLLSNAVTSSNSHEYLRSVIFSHHDDIDPQQKEWHYIRFLDKQHRKVRNDSIYAQLMNTTMDGMILVVDCVEGYHSNLDYVLGEQLFSKTNGRKMKPL</sequence>
<dbReference type="EMBL" id="PYSW02000005">
    <property type="protein sequence ID" value="KAG2392487.1"/>
    <property type="molecule type" value="Genomic_DNA"/>
</dbReference>
<organism evidence="1 2">
    <name type="scientific">Naegleria lovaniensis</name>
    <name type="common">Amoeba</name>
    <dbReference type="NCBI Taxonomy" id="51637"/>
    <lineage>
        <taxon>Eukaryota</taxon>
        <taxon>Discoba</taxon>
        <taxon>Heterolobosea</taxon>
        <taxon>Tetramitia</taxon>
        <taxon>Eutetramitia</taxon>
        <taxon>Vahlkampfiidae</taxon>
        <taxon>Naegleria</taxon>
    </lineage>
</organism>
<evidence type="ECO:0000313" key="2">
    <source>
        <dbReference type="Proteomes" id="UP000816034"/>
    </source>
</evidence>
<dbReference type="GeneID" id="68105193"/>
<dbReference type="Gene3D" id="3.40.50.300">
    <property type="entry name" value="P-loop containing nucleotide triphosphate hydrolases"/>
    <property type="match status" value="1"/>
</dbReference>
<comment type="caution">
    <text evidence="1">The sequence shown here is derived from an EMBL/GenBank/DDBJ whole genome shotgun (WGS) entry which is preliminary data.</text>
</comment>
<proteinExistence type="predicted"/>
<gene>
    <name evidence="1" type="ORF">C9374_012739</name>
</gene>
<dbReference type="AlphaFoldDB" id="A0AA88H3P1"/>
<dbReference type="InterPro" id="IPR027417">
    <property type="entry name" value="P-loop_NTPase"/>
</dbReference>